<dbReference type="InterPro" id="IPR045397">
    <property type="entry name" value="TumE-like"/>
</dbReference>
<reference evidence="1 2" key="1">
    <citation type="submission" date="2020-10" db="EMBL/GenBank/DDBJ databases">
        <title>ChiBAC.</title>
        <authorList>
            <person name="Zenner C."/>
            <person name="Hitch T.C.A."/>
            <person name="Clavel T."/>
        </authorList>
    </citation>
    <scope>NUCLEOTIDE SEQUENCE [LARGE SCALE GENOMIC DNA]</scope>
    <source>
        <strain evidence="1 2">DSM 109015</strain>
    </source>
</reference>
<proteinExistence type="predicted"/>
<evidence type="ECO:0000313" key="1">
    <source>
        <dbReference type="EMBL" id="MBE5038842.1"/>
    </source>
</evidence>
<protein>
    <submittedName>
        <fullName evidence="1">Uncharacterized protein</fullName>
    </submittedName>
</protein>
<gene>
    <name evidence="1" type="ORF">INF35_13755</name>
</gene>
<dbReference type="Proteomes" id="UP000768567">
    <property type="component" value="Unassembled WGS sequence"/>
</dbReference>
<organism evidence="1 2">
    <name type="scientific">Gemmiger gallinarum</name>
    <dbReference type="NCBI Taxonomy" id="2779354"/>
    <lineage>
        <taxon>Bacteria</taxon>
        <taxon>Bacillati</taxon>
        <taxon>Bacillota</taxon>
        <taxon>Clostridia</taxon>
        <taxon>Eubacteriales</taxon>
        <taxon>Gemmiger</taxon>
    </lineage>
</organism>
<accession>A0ABR9R6S7</accession>
<sequence>MDSKVRGDSSGLDALLALNDIQYGIHGDFWVKFEVRRVTPTPYIPHGIKYSLTLHHKSGTRLLGYDNAHAPNIKRRKFAGRRDEWDHRHYRSVVSDYFFDSAAQLIEDFWKQVDEILREEGI</sequence>
<dbReference type="Pfam" id="PF20126">
    <property type="entry name" value="TumE"/>
    <property type="match status" value="1"/>
</dbReference>
<keyword evidence="2" id="KW-1185">Reference proteome</keyword>
<evidence type="ECO:0000313" key="2">
    <source>
        <dbReference type="Proteomes" id="UP000768567"/>
    </source>
</evidence>
<name>A0ABR9R6S7_9FIRM</name>
<dbReference type="RefSeq" id="WP_193503385.1">
    <property type="nucleotide sequence ID" value="NZ_JADCKC010000013.1"/>
</dbReference>
<dbReference type="EMBL" id="JADCKC010000013">
    <property type="protein sequence ID" value="MBE5038842.1"/>
    <property type="molecule type" value="Genomic_DNA"/>
</dbReference>
<comment type="caution">
    <text evidence="1">The sequence shown here is derived from an EMBL/GenBank/DDBJ whole genome shotgun (WGS) entry which is preliminary data.</text>
</comment>